<gene>
    <name evidence="2" type="ORF">ILUMI_18065</name>
</gene>
<accession>A0A8K0CPC3</accession>
<name>A0A8K0CPC3_IGNLU</name>
<protein>
    <submittedName>
        <fullName evidence="2">Uncharacterized protein</fullName>
    </submittedName>
</protein>
<feature type="region of interest" description="Disordered" evidence="1">
    <location>
        <begin position="91"/>
        <end position="120"/>
    </location>
</feature>
<proteinExistence type="predicted"/>
<organism evidence="2 3">
    <name type="scientific">Ignelater luminosus</name>
    <name type="common">Cucubano</name>
    <name type="synonym">Pyrophorus luminosus</name>
    <dbReference type="NCBI Taxonomy" id="2038154"/>
    <lineage>
        <taxon>Eukaryota</taxon>
        <taxon>Metazoa</taxon>
        <taxon>Ecdysozoa</taxon>
        <taxon>Arthropoda</taxon>
        <taxon>Hexapoda</taxon>
        <taxon>Insecta</taxon>
        <taxon>Pterygota</taxon>
        <taxon>Neoptera</taxon>
        <taxon>Endopterygota</taxon>
        <taxon>Coleoptera</taxon>
        <taxon>Polyphaga</taxon>
        <taxon>Elateriformia</taxon>
        <taxon>Elateroidea</taxon>
        <taxon>Elateridae</taxon>
        <taxon>Agrypninae</taxon>
        <taxon>Pyrophorini</taxon>
        <taxon>Ignelater</taxon>
    </lineage>
</organism>
<reference evidence="2" key="1">
    <citation type="submission" date="2019-08" db="EMBL/GenBank/DDBJ databases">
        <title>The genome of the North American firefly Photinus pyralis.</title>
        <authorList>
            <consortium name="Photinus pyralis genome working group"/>
            <person name="Fallon T.R."/>
            <person name="Sander Lower S.E."/>
            <person name="Weng J.-K."/>
        </authorList>
    </citation>
    <scope>NUCLEOTIDE SEQUENCE</scope>
    <source>
        <strain evidence="2">TRF0915ILg1</strain>
        <tissue evidence="2">Whole body</tissue>
    </source>
</reference>
<dbReference type="EMBL" id="VTPC01079910">
    <property type="protein sequence ID" value="KAF2888108.1"/>
    <property type="molecule type" value="Genomic_DNA"/>
</dbReference>
<sequence length="120" mass="13217">MSGSPGHQFCRPRLFEFWVTDIAAEHRSHQSTIQAPSPAVVPENEPEPSTSALPVASITFQEAVASTSVDANKVNNALKILSPLLDALNKRPTARKKNSQKRDFDIITLQKRVNKEGSRP</sequence>
<feature type="region of interest" description="Disordered" evidence="1">
    <location>
        <begin position="29"/>
        <end position="51"/>
    </location>
</feature>
<comment type="caution">
    <text evidence="2">The sequence shown here is derived from an EMBL/GenBank/DDBJ whole genome shotgun (WGS) entry which is preliminary data.</text>
</comment>
<keyword evidence="3" id="KW-1185">Reference proteome</keyword>
<evidence type="ECO:0000313" key="2">
    <source>
        <dbReference type="EMBL" id="KAF2888108.1"/>
    </source>
</evidence>
<evidence type="ECO:0000313" key="3">
    <source>
        <dbReference type="Proteomes" id="UP000801492"/>
    </source>
</evidence>
<evidence type="ECO:0000256" key="1">
    <source>
        <dbReference type="SAM" id="MobiDB-lite"/>
    </source>
</evidence>
<dbReference type="Proteomes" id="UP000801492">
    <property type="component" value="Unassembled WGS sequence"/>
</dbReference>
<dbReference type="AlphaFoldDB" id="A0A8K0CPC3"/>